<evidence type="ECO:0000256" key="1">
    <source>
        <dbReference type="PROSITE-ProRule" id="PRU00984"/>
    </source>
</evidence>
<name>A0A3B3T990_9TELE</name>
<dbReference type="GO" id="GO:0005886">
    <property type="term" value="C:plasma membrane"/>
    <property type="evidence" value="ECO:0007669"/>
    <property type="project" value="TreeGrafter"/>
</dbReference>
<dbReference type="GO" id="GO:0007264">
    <property type="term" value="P:small GTPase-mediated signal transduction"/>
    <property type="evidence" value="ECO:0007669"/>
    <property type="project" value="InterPro"/>
</dbReference>
<dbReference type="Proteomes" id="UP000261540">
    <property type="component" value="Unplaced"/>
</dbReference>
<reference evidence="3" key="2">
    <citation type="submission" date="2025-09" db="UniProtKB">
        <authorList>
            <consortium name="Ensembl"/>
        </authorList>
    </citation>
    <scope>IDENTIFICATION</scope>
</reference>
<dbReference type="Gene3D" id="1.25.40.410">
    <property type="match status" value="1"/>
</dbReference>
<protein>
    <recommendedName>
        <fullName evidence="2">DOCKER domain-containing protein</fullName>
    </recommendedName>
</protein>
<dbReference type="InterPro" id="IPR026791">
    <property type="entry name" value="DOCK"/>
</dbReference>
<comment type="similarity">
    <text evidence="1">Belongs to the DOCK family.</text>
</comment>
<dbReference type="GO" id="GO:0007520">
    <property type="term" value="P:myoblast fusion"/>
    <property type="evidence" value="ECO:0007669"/>
    <property type="project" value="TreeGrafter"/>
</dbReference>
<feature type="domain" description="DOCKER" evidence="2">
    <location>
        <begin position="1"/>
        <end position="141"/>
    </location>
</feature>
<keyword evidence="4" id="KW-1185">Reference proteome</keyword>
<dbReference type="Ensembl" id="ENSPKIT00000020805.1">
    <property type="protein sequence ID" value="ENSPKIP00000039792.1"/>
    <property type="gene ID" value="ENSPKIG00000017011.1"/>
</dbReference>
<dbReference type="GO" id="GO:0005737">
    <property type="term" value="C:cytoplasm"/>
    <property type="evidence" value="ECO:0007669"/>
    <property type="project" value="TreeGrafter"/>
</dbReference>
<dbReference type="STRING" id="1676925.ENSPKIP00000039792"/>
<reference evidence="3" key="1">
    <citation type="submission" date="2025-08" db="UniProtKB">
        <authorList>
            <consortium name="Ensembl"/>
        </authorList>
    </citation>
    <scope>IDENTIFICATION</scope>
</reference>
<dbReference type="AlphaFoldDB" id="A0A3B3T990"/>
<evidence type="ECO:0000313" key="4">
    <source>
        <dbReference type="Proteomes" id="UP000261540"/>
    </source>
</evidence>
<dbReference type="GO" id="GO:0031267">
    <property type="term" value="F:small GTPase binding"/>
    <property type="evidence" value="ECO:0007669"/>
    <property type="project" value="TreeGrafter"/>
</dbReference>
<evidence type="ECO:0000313" key="3">
    <source>
        <dbReference type="Ensembl" id="ENSPKIP00000039792.1"/>
    </source>
</evidence>
<dbReference type="PROSITE" id="PS51651">
    <property type="entry name" value="DOCKER"/>
    <property type="match status" value="1"/>
</dbReference>
<dbReference type="GO" id="GO:0005085">
    <property type="term" value="F:guanyl-nucleotide exchange factor activity"/>
    <property type="evidence" value="ECO:0007669"/>
    <property type="project" value="InterPro"/>
</dbReference>
<dbReference type="GO" id="GO:0016477">
    <property type="term" value="P:cell migration"/>
    <property type="evidence" value="ECO:0007669"/>
    <property type="project" value="TreeGrafter"/>
</dbReference>
<dbReference type="GeneTree" id="ENSGT00940000154903"/>
<evidence type="ECO:0000259" key="2">
    <source>
        <dbReference type="PROSITE" id="PS51651"/>
    </source>
</evidence>
<dbReference type="PANTHER" id="PTHR45653:SF6">
    <property type="entry name" value="DEDICATOR OF CYTOKINESIS PROTEIN 2"/>
    <property type="match status" value="1"/>
</dbReference>
<dbReference type="InterPro" id="IPR027357">
    <property type="entry name" value="DOCKER_dom"/>
</dbReference>
<sequence>MWEEAIALCKELAEQFELEVFDYDMLSQSLQKQQAKFYENIMKILRPKPDYFAVGYYGCGYPPFLRNKVFIHRGKEYERREDFQSHLMSQFPSAVRLNTTTLPGPDIRNSPMQDIQCFTVQPVLEIPPRLKNKPVPDQIIK</sequence>
<dbReference type="InterPro" id="IPR043161">
    <property type="entry name" value="DOCK_C_lobe_A"/>
</dbReference>
<organism evidence="3 4">
    <name type="scientific">Paramormyrops kingsleyae</name>
    <dbReference type="NCBI Taxonomy" id="1676925"/>
    <lineage>
        <taxon>Eukaryota</taxon>
        <taxon>Metazoa</taxon>
        <taxon>Chordata</taxon>
        <taxon>Craniata</taxon>
        <taxon>Vertebrata</taxon>
        <taxon>Euteleostomi</taxon>
        <taxon>Actinopterygii</taxon>
        <taxon>Neopterygii</taxon>
        <taxon>Teleostei</taxon>
        <taxon>Osteoglossocephala</taxon>
        <taxon>Osteoglossomorpha</taxon>
        <taxon>Osteoglossiformes</taxon>
        <taxon>Mormyridae</taxon>
        <taxon>Paramormyrops</taxon>
    </lineage>
</organism>
<proteinExistence type="inferred from homology"/>
<dbReference type="PANTHER" id="PTHR45653">
    <property type="entry name" value="DEDICATOR OF CYTOKINESIS"/>
    <property type="match status" value="1"/>
</dbReference>
<accession>A0A3B3T990</accession>